<dbReference type="PANTHER" id="PTHR10358">
    <property type="entry name" value="ENDOSULFINE"/>
    <property type="match status" value="1"/>
</dbReference>
<keyword evidence="4" id="KW-0963">Cytoplasm</keyword>
<dbReference type="AlphaFoldDB" id="A0A1S3IYP1"/>
<dbReference type="PANTHER" id="PTHR10358:SF6">
    <property type="entry name" value="ENDOSULFINE, ISOFORM A"/>
    <property type="match status" value="1"/>
</dbReference>
<feature type="compositionally biased region" description="Polar residues" evidence="5">
    <location>
        <begin position="111"/>
        <end position="121"/>
    </location>
</feature>
<dbReference type="GeneID" id="106168547"/>
<dbReference type="GO" id="GO:0004864">
    <property type="term" value="F:protein phosphatase inhibitor activity"/>
    <property type="evidence" value="ECO:0007669"/>
    <property type="project" value="UniProtKB-KW"/>
</dbReference>
<feature type="compositionally biased region" description="Low complexity" evidence="5">
    <location>
        <begin position="1"/>
        <end position="20"/>
    </location>
</feature>
<keyword evidence="4" id="KW-0131">Cell cycle</keyword>
<dbReference type="GO" id="GO:0051301">
    <property type="term" value="P:cell division"/>
    <property type="evidence" value="ECO:0007669"/>
    <property type="project" value="UniProtKB-KW"/>
</dbReference>
<keyword evidence="4" id="KW-0132">Cell division</keyword>
<keyword evidence="2 4" id="KW-0498">Mitosis</keyword>
<dbReference type="InterPro" id="IPR006760">
    <property type="entry name" value="Endosulphine"/>
</dbReference>
<evidence type="ECO:0000256" key="2">
    <source>
        <dbReference type="ARBA" id="ARBA00022776"/>
    </source>
</evidence>
<name>A0A1S3IYP1_LINAN</name>
<dbReference type="FunCoup" id="A0A1S3IYP1">
    <property type="interactions" value="1834"/>
</dbReference>
<dbReference type="KEGG" id="lak:106168547"/>
<reference evidence="7" key="1">
    <citation type="submission" date="2025-08" db="UniProtKB">
        <authorList>
            <consortium name="RefSeq"/>
        </authorList>
    </citation>
    <scope>IDENTIFICATION</scope>
    <source>
        <tissue evidence="7">Gonads</tissue>
    </source>
</reference>
<keyword evidence="3 4" id="KW-0650">Protein phosphatase inhibitor</keyword>
<accession>A0A1S3IYP1</accession>
<proteinExistence type="inferred from homology"/>
<dbReference type="RefSeq" id="XP_013403101.1">
    <property type="nucleotide sequence ID" value="XM_013547647.1"/>
</dbReference>
<dbReference type="Proteomes" id="UP000085678">
    <property type="component" value="Unplaced"/>
</dbReference>
<evidence type="ECO:0000256" key="4">
    <source>
        <dbReference type="RuleBase" id="RU363120"/>
    </source>
</evidence>
<evidence type="ECO:0000256" key="3">
    <source>
        <dbReference type="ARBA" id="ARBA00023272"/>
    </source>
</evidence>
<dbReference type="Pfam" id="PF04667">
    <property type="entry name" value="Endosulfine"/>
    <property type="match status" value="1"/>
</dbReference>
<feature type="region of interest" description="Disordered" evidence="5">
    <location>
        <begin position="97"/>
        <end position="121"/>
    </location>
</feature>
<feature type="region of interest" description="Disordered" evidence="5">
    <location>
        <begin position="1"/>
        <end position="22"/>
    </location>
</feature>
<dbReference type="InParanoid" id="A0A1S3IYP1"/>
<organism evidence="6 7">
    <name type="scientific">Lingula anatina</name>
    <name type="common">Brachiopod</name>
    <name type="synonym">Lingula unguis</name>
    <dbReference type="NCBI Taxonomy" id="7574"/>
    <lineage>
        <taxon>Eukaryota</taxon>
        <taxon>Metazoa</taxon>
        <taxon>Spiralia</taxon>
        <taxon>Lophotrochozoa</taxon>
        <taxon>Brachiopoda</taxon>
        <taxon>Linguliformea</taxon>
        <taxon>Lingulata</taxon>
        <taxon>Lingulida</taxon>
        <taxon>Linguloidea</taxon>
        <taxon>Lingulidae</taxon>
        <taxon>Lingula</taxon>
    </lineage>
</organism>
<sequence>MEPSAEVRSSTVSSDSSQESGQTLMQIEEAKLKAKYPNMKAGRGGASALLQKRLHKAKYFDSGDYNMAKAIVNKKKVLAPQQAEETKQALLQEVTGDEIPTPDSVPHRKSSLVQSKLVSTS</sequence>
<keyword evidence="6" id="KW-1185">Reference proteome</keyword>
<gene>
    <name evidence="7" type="primary">LOC106168547</name>
</gene>
<comment type="subcellular location">
    <subcellularLocation>
        <location evidence="4">Cytoplasm</location>
    </subcellularLocation>
</comment>
<comment type="function">
    <text evidence="4">Protein phosphatase inhibitor that specifically inhibits protein phosphatase 2A (PP2A) during mitosis.</text>
</comment>
<dbReference type="STRING" id="7574.A0A1S3IYP1"/>
<evidence type="ECO:0000313" key="7">
    <source>
        <dbReference type="RefSeq" id="XP_013403101.1"/>
    </source>
</evidence>
<dbReference type="OrthoDB" id="5949865at2759"/>
<evidence type="ECO:0000256" key="1">
    <source>
        <dbReference type="ARBA" id="ARBA00010520"/>
    </source>
</evidence>
<dbReference type="GO" id="GO:0005737">
    <property type="term" value="C:cytoplasm"/>
    <property type="evidence" value="ECO:0007669"/>
    <property type="project" value="UniProtKB-SubCell"/>
</dbReference>
<evidence type="ECO:0000256" key="5">
    <source>
        <dbReference type="SAM" id="MobiDB-lite"/>
    </source>
</evidence>
<protein>
    <submittedName>
        <fullName evidence="7">cAMP-regulated phosphoprotein 19</fullName>
    </submittedName>
</protein>
<comment type="similarity">
    <text evidence="1 4">Belongs to the endosulfine family.</text>
</comment>
<evidence type="ECO:0000313" key="6">
    <source>
        <dbReference type="Proteomes" id="UP000085678"/>
    </source>
</evidence>
<dbReference type="OMA" id="TNSEPAC"/>